<name>A0A9P7DWV6_9AGAM</name>
<dbReference type="OrthoDB" id="5419315at2759"/>
<evidence type="ECO:0000259" key="4">
    <source>
        <dbReference type="PROSITE" id="PS50048"/>
    </source>
</evidence>
<dbReference type="PROSITE" id="PS00463">
    <property type="entry name" value="ZN2_CY6_FUNGAL_1"/>
    <property type="match status" value="1"/>
</dbReference>
<feature type="region of interest" description="Disordered" evidence="3">
    <location>
        <begin position="1"/>
        <end position="20"/>
    </location>
</feature>
<dbReference type="Gene3D" id="4.10.240.10">
    <property type="entry name" value="Zn(2)-C6 fungal-type DNA-binding domain"/>
    <property type="match status" value="1"/>
</dbReference>
<keyword evidence="2" id="KW-0539">Nucleus</keyword>
<evidence type="ECO:0000256" key="3">
    <source>
        <dbReference type="SAM" id="MobiDB-lite"/>
    </source>
</evidence>
<dbReference type="CDD" id="cd00067">
    <property type="entry name" value="GAL4"/>
    <property type="match status" value="1"/>
</dbReference>
<proteinExistence type="predicted"/>
<dbReference type="InterPro" id="IPR021858">
    <property type="entry name" value="Fun_TF"/>
</dbReference>
<dbReference type="InterPro" id="IPR036864">
    <property type="entry name" value="Zn2-C6_fun-type_DNA-bd_sf"/>
</dbReference>
<dbReference type="GO" id="GO:0008270">
    <property type="term" value="F:zinc ion binding"/>
    <property type="evidence" value="ECO:0007669"/>
    <property type="project" value="InterPro"/>
</dbReference>
<dbReference type="Pfam" id="PF11951">
    <property type="entry name" value="Fungal_trans_2"/>
    <property type="match status" value="1"/>
</dbReference>
<dbReference type="AlphaFoldDB" id="A0A9P7DWV6"/>
<evidence type="ECO:0000313" key="6">
    <source>
        <dbReference type="Proteomes" id="UP000719766"/>
    </source>
</evidence>
<gene>
    <name evidence="5" type="ORF">HD556DRAFT_1261752</name>
</gene>
<dbReference type="RefSeq" id="XP_041166566.1">
    <property type="nucleotide sequence ID" value="XM_041299062.1"/>
</dbReference>
<evidence type="ECO:0000256" key="2">
    <source>
        <dbReference type="ARBA" id="ARBA00023242"/>
    </source>
</evidence>
<dbReference type="InterPro" id="IPR001138">
    <property type="entry name" value="Zn2Cys6_DnaBD"/>
</dbReference>
<dbReference type="PROSITE" id="PS50048">
    <property type="entry name" value="ZN2_CY6_FUNGAL_2"/>
    <property type="match status" value="1"/>
</dbReference>
<evidence type="ECO:0000256" key="1">
    <source>
        <dbReference type="ARBA" id="ARBA00004123"/>
    </source>
</evidence>
<sequence>MPPTPKSPTQARRTGAPKAKGAVRAKSGCYTCRIRRKKCDEQPNDDGSCQTCLRLRLQCLGFGAKRPEWLRASDKVVDLREKIKNFLAAQGMIKGHSGAGPRPNDQEPSILSLSADYASPSTSPQTPTLSISSDERHPGIARNDYLRGDTDARKTPIVEYPCSFSHIVVGLPVMQDIDSPLDARENYPGVMLPAYPSTTYTTSLDPSCKTPYRTQSILPRPHTSDFSATYHAYFPDEDENNVVIPSGYLLPQPVNTIQHNWFNLNMQQNASLQHYMHHVLRIQYLHADGSIDKLIWNLIHSSDSAREAACLLADLHRKSTQGAIGFTAPTDHDVYARIQSAPVTEGDALASLCMVSYFLFSGGQGQWQAFLDSACEFSIKFLQRKHHAPDWALSLCSDSMRFIIKTSMWFDVLASATLIRRPKFLDVLRSLYDPTTAVDDGGPELSMMGVMGCENRIVLALAEIADLACWKDECRRAGRLSVPELVRRGQNIEGILKTTNDPDHLQGFESEKLRRRRLTSDVFRASALVYLHSVISGDHPQCPEIMSNIAETVNCLRRAEDVSTARHVVRSVVFSICICGCLTDVPQYRDYFLRRLQEQQTETVGNCARVAELMRQVWRSRERGEPVDWRVVMQQSQMLLV</sequence>
<comment type="caution">
    <text evidence="5">The sequence shown here is derived from an EMBL/GenBank/DDBJ whole genome shotgun (WGS) entry which is preliminary data.</text>
</comment>
<dbReference type="PANTHER" id="PTHR37534">
    <property type="entry name" value="TRANSCRIPTIONAL ACTIVATOR PROTEIN UGA3"/>
    <property type="match status" value="1"/>
</dbReference>
<accession>A0A9P7DWV6</accession>
<protein>
    <submittedName>
        <fullName evidence="5">Fungal-specific transcription factor domain-containing protein</fullName>
    </submittedName>
</protein>
<dbReference type="EMBL" id="JABBWE010000003">
    <property type="protein sequence ID" value="KAG1804951.1"/>
    <property type="molecule type" value="Genomic_DNA"/>
</dbReference>
<dbReference type="GO" id="GO:0000981">
    <property type="term" value="F:DNA-binding transcription factor activity, RNA polymerase II-specific"/>
    <property type="evidence" value="ECO:0007669"/>
    <property type="project" value="InterPro"/>
</dbReference>
<dbReference type="GO" id="GO:0005634">
    <property type="term" value="C:nucleus"/>
    <property type="evidence" value="ECO:0007669"/>
    <property type="project" value="UniProtKB-SubCell"/>
</dbReference>
<feature type="domain" description="Zn(2)-C6 fungal-type" evidence="4">
    <location>
        <begin position="28"/>
        <end position="59"/>
    </location>
</feature>
<dbReference type="SMART" id="SM00066">
    <property type="entry name" value="GAL4"/>
    <property type="match status" value="1"/>
</dbReference>
<dbReference type="GeneID" id="64592826"/>
<dbReference type="PANTHER" id="PTHR37534:SF20">
    <property type="entry name" value="PRO1A C6 ZINK-FINGER PROTEIN"/>
    <property type="match status" value="1"/>
</dbReference>
<feature type="compositionally biased region" description="Basic and acidic residues" evidence="3">
    <location>
        <begin position="133"/>
        <end position="147"/>
    </location>
</feature>
<dbReference type="Pfam" id="PF00172">
    <property type="entry name" value="Zn_clus"/>
    <property type="match status" value="1"/>
</dbReference>
<reference evidence="5" key="1">
    <citation type="journal article" date="2020" name="New Phytol.">
        <title>Comparative genomics reveals dynamic genome evolution in host specialist ectomycorrhizal fungi.</title>
        <authorList>
            <person name="Lofgren L.A."/>
            <person name="Nguyen N.H."/>
            <person name="Vilgalys R."/>
            <person name="Ruytinx J."/>
            <person name="Liao H.L."/>
            <person name="Branco S."/>
            <person name="Kuo A."/>
            <person name="LaButti K."/>
            <person name="Lipzen A."/>
            <person name="Andreopoulos W."/>
            <person name="Pangilinan J."/>
            <person name="Riley R."/>
            <person name="Hundley H."/>
            <person name="Na H."/>
            <person name="Barry K."/>
            <person name="Grigoriev I.V."/>
            <person name="Stajich J.E."/>
            <person name="Kennedy P.G."/>
        </authorList>
    </citation>
    <scope>NUCLEOTIDE SEQUENCE</scope>
    <source>
        <strain evidence="5">S12</strain>
    </source>
</reference>
<dbReference type="Proteomes" id="UP000719766">
    <property type="component" value="Unassembled WGS sequence"/>
</dbReference>
<organism evidence="5 6">
    <name type="scientific">Suillus plorans</name>
    <dbReference type="NCBI Taxonomy" id="116603"/>
    <lineage>
        <taxon>Eukaryota</taxon>
        <taxon>Fungi</taxon>
        <taxon>Dikarya</taxon>
        <taxon>Basidiomycota</taxon>
        <taxon>Agaricomycotina</taxon>
        <taxon>Agaricomycetes</taxon>
        <taxon>Agaricomycetidae</taxon>
        <taxon>Boletales</taxon>
        <taxon>Suillineae</taxon>
        <taxon>Suillaceae</taxon>
        <taxon>Suillus</taxon>
    </lineage>
</organism>
<feature type="region of interest" description="Disordered" evidence="3">
    <location>
        <begin position="115"/>
        <end position="147"/>
    </location>
</feature>
<feature type="compositionally biased region" description="Low complexity" evidence="3">
    <location>
        <begin position="119"/>
        <end position="132"/>
    </location>
</feature>
<evidence type="ECO:0000313" key="5">
    <source>
        <dbReference type="EMBL" id="KAG1804951.1"/>
    </source>
</evidence>
<comment type="subcellular location">
    <subcellularLocation>
        <location evidence="1">Nucleus</location>
    </subcellularLocation>
</comment>
<keyword evidence="6" id="KW-1185">Reference proteome</keyword>
<dbReference type="SUPFAM" id="SSF57701">
    <property type="entry name" value="Zn2/Cys6 DNA-binding domain"/>
    <property type="match status" value="1"/>
</dbReference>